<feature type="chain" id="PRO_5046239025" description="Secreted protein" evidence="2">
    <location>
        <begin position="32"/>
        <end position="196"/>
    </location>
</feature>
<feature type="compositionally biased region" description="Gly residues" evidence="1">
    <location>
        <begin position="164"/>
        <end position="196"/>
    </location>
</feature>
<feature type="region of interest" description="Disordered" evidence="1">
    <location>
        <begin position="152"/>
        <end position="196"/>
    </location>
</feature>
<evidence type="ECO:0008006" key="5">
    <source>
        <dbReference type="Google" id="ProtNLM"/>
    </source>
</evidence>
<protein>
    <recommendedName>
        <fullName evidence="5">Secreted protein</fullName>
    </recommendedName>
</protein>
<dbReference type="EMBL" id="JBEGDP010000012">
    <property type="protein sequence ID" value="MEQ7848023.1"/>
    <property type="molecule type" value="Genomic_DNA"/>
</dbReference>
<comment type="caution">
    <text evidence="3">The sequence shown here is derived from an EMBL/GenBank/DDBJ whole genome shotgun (WGS) entry which is preliminary data.</text>
</comment>
<evidence type="ECO:0000313" key="3">
    <source>
        <dbReference type="EMBL" id="MEQ7848023.1"/>
    </source>
</evidence>
<accession>A0ABV1NZW4</accession>
<evidence type="ECO:0000313" key="4">
    <source>
        <dbReference type="Proteomes" id="UP001482520"/>
    </source>
</evidence>
<name>A0ABV1NZW4_9ACTN</name>
<dbReference type="Proteomes" id="UP001482520">
    <property type="component" value="Unassembled WGS sequence"/>
</dbReference>
<feature type="non-terminal residue" evidence="3">
    <location>
        <position position="196"/>
    </location>
</feature>
<dbReference type="PROSITE" id="PS51257">
    <property type="entry name" value="PROKAR_LIPOPROTEIN"/>
    <property type="match status" value="1"/>
</dbReference>
<gene>
    <name evidence="3" type="ORF">V6R90_12120</name>
</gene>
<organism evidence="3 4">
    <name type="scientific">Nocardioides kribbensis</name>
    <dbReference type="NCBI Taxonomy" id="305517"/>
    <lineage>
        <taxon>Bacteria</taxon>
        <taxon>Bacillati</taxon>
        <taxon>Actinomycetota</taxon>
        <taxon>Actinomycetes</taxon>
        <taxon>Propionibacteriales</taxon>
        <taxon>Nocardioidaceae</taxon>
        <taxon>Nocardioides</taxon>
    </lineage>
</organism>
<reference evidence="3 4" key="1">
    <citation type="submission" date="2024-02" db="EMBL/GenBank/DDBJ databases">
        <title>Full genome sequence of Nocardioides kribbensis.</title>
        <authorList>
            <person name="Poletto B.L."/>
            <person name="Silva G."/>
            <person name="Galante D."/>
            <person name="Campos K.R."/>
            <person name="Santos M.B.N."/>
            <person name="Sacchi C.T."/>
        </authorList>
    </citation>
    <scope>NUCLEOTIDE SEQUENCE [LARGE SCALE GENOMIC DNA]</scope>
    <source>
        <strain evidence="3 4">O4R</strain>
    </source>
</reference>
<evidence type="ECO:0000256" key="2">
    <source>
        <dbReference type="SAM" id="SignalP"/>
    </source>
</evidence>
<keyword evidence="2" id="KW-0732">Signal</keyword>
<keyword evidence="4" id="KW-1185">Reference proteome</keyword>
<evidence type="ECO:0000256" key="1">
    <source>
        <dbReference type="SAM" id="MobiDB-lite"/>
    </source>
</evidence>
<feature type="signal peptide" evidence="2">
    <location>
        <begin position="1"/>
        <end position="31"/>
    </location>
</feature>
<dbReference type="RefSeq" id="WP_349804832.1">
    <property type="nucleotide sequence ID" value="NZ_JBEGDP010000012.1"/>
</dbReference>
<sequence length="196" mass="18346">MRAHTVLRAVAAAVLTAVATGPALVPAPASAASCTGGEGASAVVDFKELGGGIAQLCVPGGGGDSAQEVFEAAGVDLAYVAGQGDFVCTVQGKPAEQTCQRTPPATAYWSLWVSDGTSGSWTYATRGVSGLTVPEGGSVAFAWVDGSGSDQPGVAPARYDEPAGGSGGGAGSGGSGSGGSGGGSAGGGAGGPAPSA</sequence>
<proteinExistence type="predicted"/>